<reference evidence="7" key="1">
    <citation type="submission" date="2022-07" db="EMBL/GenBank/DDBJ databases">
        <authorList>
            <person name="Jung M.-Y."/>
            <person name="Lee M."/>
        </authorList>
    </citation>
    <scope>NUCLEOTIDE SEQUENCE</scope>
    <source>
        <strain evidence="7">S8</strain>
    </source>
</reference>
<dbReference type="Proteomes" id="UP001059480">
    <property type="component" value="Unassembled WGS sequence"/>
</dbReference>
<accession>A0ABT1WPC3</accession>
<evidence type="ECO:0000256" key="2">
    <source>
        <dbReference type="ARBA" id="ARBA00007171"/>
    </source>
</evidence>
<dbReference type="Pfam" id="PF00905">
    <property type="entry name" value="Transpeptidase"/>
    <property type="match status" value="1"/>
</dbReference>
<evidence type="ECO:0000256" key="1">
    <source>
        <dbReference type="ARBA" id="ARBA00004162"/>
    </source>
</evidence>
<dbReference type="Gene3D" id="3.30.70.2110">
    <property type="match status" value="1"/>
</dbReference>
<keyword evidence="4" id="KW-0812">Transmembrane</keyword>
<keyword evidence="4" id="KW-1133">Transmembrane helix</keyword>
<dbReference type="SUPFAM" id="SSF56601">
    <property type="entry name" value="beta-lactamase/transpeptidase-like"/>
    <property type="match status" value="1"/>
</dbReference>
<comment type="subcellular location">
    <subcellularLocation>
        <location evidence="1">Cell membrane</location>
        <topology evidence="1">Single-pass membrane protein</topology>
    </subcellularLocation>
</comment>
<dbReference type="Pfam" id="PF03717">
    <property type="entry name" value="PBP_dimer"/>
    <property type="match status" value="1"/>
</dbReference>
<protein>
    <submittedName>
        <fullName evidence="7">Penicillin-binding protein 2</fullName>
    </submittedName>
</protein>
<dbReference type="PANTHER" id="PTHR30627:SF26">
    <property type="entry name" value="PENICILLIN-BINDING PROTEIN 2B"/>
    <property type="match status" value="1"/>
</dbReference>
<name>A0ABT1WPC3_9LACT</name>
<dbReference type="InterPro" id="IPR005311">
    <property type="entry name" value="PBP_dimer"/>
</dbReference>
<proteinExistence type="inferred from homology"/>
<gene>
    <name evidence="7" type="ORF">NPA36_05895</name>
</gene>
<evidence type="ECO:0000259" key="5">
    <source>
        <dbReference type="Pfam" id="PF00905"/>
    </source>
</evidence>
<dbReference type="Gene3D" id="3.90.1310.10">
    <property type="entry name" value="Penicillin-binding protein 2a (Domain 2)"/>
    <property type="match status" value="1"/>
</dbReference>
<feature type="transmembrane region" description="Helical" evidence="4">
    <location>
        <begin position="12"/>
        <end position="32"/>
    </location>
</feature>
<dbReference type="InterPro" id="IPR012338">
    <property type="entry name" value="Beta-lactam/transpept-like"/>
</dbReference>
<dbReference type="InterPro" id="IPR036138">
    <property type="entry name" value="PBP_dimer_sf"/>
</dbReference>
<feature type="domain" description="Penicillin-binding protein dimerisation" evidence="6">
    <location>
        <begin position="62"/>
        <end position="229"/>
    </location>
</feature>
<dbReference type="EMBL" id="JANHNZ010000004">
    <property type="protein sequence ID" value="MCQ9210079.1"/>
    <property type="molecule type" value="Genomic_DNA"/>
</dbReference>
<dbReference type="InterPro" id="IPR050515">
    <property type="entry name" value="Beta-lactam/transpept"/>
</dbReference>
<dbReference type="Gene3D" id="3.40.710.10">
    <property type="entry name" value="DD-peptidase/beta-lactamase superfamily"/>
    <property type="match status" value="1"/>
</dbReference>
<organism evidence="7 8">
    <name type="scientific">Granulicatella seriolae</name>
    <dbReference type="NCBI Taxonomy" id="2967226"/>
    <lineage>
        <taxon>Bacteria</taxon>
        <taxon>Bacillati</taxon>
        <taxon>Bacillota</taxon>
        <taxon>Bacilli</taxon>
        <taxon>Lactobacillales</taxon>
        <taxon>Carnobacteriaceae</taxon>
        <taxon>Granulicatella</taxon>
    </lineage>
</organism>
<dbReference type="SUPFAM" id="SSF56519">
    <property type="entry name" value="Penicillin binding protein dimerisation domain"/>
    <property type="match status" value="1"/>
</dbReference>
<reference evidence="7" key="2">
    <citation type="journal article" date="2023" name="Curr. Microbiol.">
        <title>Granulicatella seriolae sp. nov., a Novel Facultative Anaerobe Isolated from Yellowtail Marine Fish.</title>
        <authorList>
            <person name="Lee M."/>
            <person name="Choi Y.J."/>
            <person name="Farooq A."/>
            <person name="Jeong J.B."/>
            <person name="Jung M.Y."/>
        </authorList>
    </citation>
    <scope>NUCLEOTIDE SEQUENCE</scope>
    <source>
        <strain evidence="7">S8</strain>
    </source>
</reference>
<evidence type="ECO:0000256" key="3">
    <source>
        <dbReference type="ARBA" id="ARBA00023136"/>
    </source>
</evidence>
<keyword evidence="3 4" id="KW-0472">Membrane</keyword>
<evidence type="ECO:0000313" key="7">
    <source>
        <dbReference type="EMBL" id="MCQ9210079.1"/>
    </source>
</evidence>
<dbReference type="Gene3D" id="2.20.70.70">
    <property type="match status" value="1"/>
</dbReference>
<dbReference type="InterPro" id="IPR001460">
    <property type="entry name" value="PCN-bd_Tpept"/>
</dbReference>
<dbReference type="PANTHER" id="PTHR30627">
    <property type="entry name" value="PEPTIDOGLYCAN D,D-TRANSPEPTIDASE"/>
    <property type="match status" value="1"/>
</dbReference>
<comment type="caution">
    <text evidence="7">The sequence shown here is derived from an EMBL/GenBank/DDBJ whole genome shotgun (WGS) entry which is preliminary data.</text>
</comment>
<comment type="similarity">
    <text evidence="2">Belongs to the transpeptidase family.</text>
</comment>
<feature type="domain" description="Penicillin-binding protein transpeptidase" evidence="5">
    <location>
        <begin position="276"/>
        <end position="586"/>
    </location>
</feature>
<sequence length="599" mass="65711">MKNSTKESMRNRRIASISLMGVAVLLFLIFSFKFSSIMLTGKYGNVDLKQQITDVTNVSKILPAKRGTIYDAGGSPIAIDATSYSLYAVLTNKWSQNEEKPDFVQDIPTTAAKLAPFLDLSVTEIEDILKQKGVDQVEFGNSGMNLTVEIKMKIDALKLPGIKFSESPSRFYSNGIFASHLVGYTDLETSNAEGTSLPQLVGKMGVEGLYNTELTGTAGEIRYQTDGKDIPVANSEVVTKQPVDGGNIHLTLDKRLESYLESLMSEVNDKFQPNSMTAMLVDPKTGNILAATQRPTFNATSKEGINTMWNNLLTDEAYEPGSTMKVLALAAAINEGVFDPNEMYQSGSIKIYDDLVSDYNKVGWGRISYLEGLAHSSNVAFVHIIEKIGVEKWKQYLHDFQFAMSTNSGFLNEVAGSNPYESYLQQLSTGFGQGITVTVYQMMQAFTAIANNGQMMKLRLVDSVENPVTGDVKKIDPVPLARPISAETAKKTLDYLYKATGFTGGTATNFVIEGEQIAAKTGTAELINPDTGSYYSSGNNYIYSVVGYAPATDPKYIFYVTIKQPQNNPDGLAGASILEEVFNPFMKRVLEYNRLSTNQ</sequence>
<evidence type="ECO:0000259" key="6">
    <source>
        <dbReference type="Pfam" id="PF03717"/>
    </source>
</evidence>
<dbReference type="RefSeq" id="WP_256945193.1">
    <property type="nucleotide sequence ID" value="NZ_JANHNZ010000004.1"/>
</dbReference>
<keyword evidence="8" id="KW-1185">Reference proteome</keyword>
<reference evidence="7" key="3">
    <citation type="journal article" date="2023" name="Microbiol. Resour. Announc.">
        <title>Draft Genome Sequence of Granulicatella sp. Strain S8, Isolated from a Marine Fish, Seriola quinqueradiata.</title>
        <authorList>
            <person name="Lee M."/>
            <person name="Farooq A."/>
            <person name="Jeong J.B."/>
            <person name="Jung M.Y."/>
        </authorList>
    </citation>
    <scope>NUCLEOTIDE SEQUENCE</scope>
    <source>
        <strain evidence="7">S8</strain>
    </source>
</reference>
<evidence type="ECO:0000313" key="8">
    <source>
        <dbReference type="Proteomes" id="UP001059480"/>
    </source>
</evidence>
<evidence type="ECO:0000256" key="4">
    <source>
        <dbReference type="SAM" id="Phobius"/>
    </source>
</evidence>